<keyword evidence="2" id="KW-1185">Reference proteome</keyword>
<accession>A0A3G2LBP4</accession>
<dbReference type="OrthoDB" id="649282at2"/>
<dbReference type="RefSeq" id="WP_121850664.1">
    <property type="nucleotide sequence ID" value="NZ_CP032050.1"/>
</dbReference>
<dbReference type="EMBL" id="CP032050">
    <property type="protein sequence ID" value="AYN69675.1"/>
    <property type="molecule type" value="Genomic_DNA"/>
</dbReference>
<gene>
    <name evidence="1" type="ORF">D1013_08435</name>
</gene>
<protein>
    <submittedName>
        <fullName evidence="1">TetR/AcrR family transcriptional regulator</fullName>
    </submittedName>
</protein>
<dbReference type="Gene3D" id="1.10.10.60">
    <property type="entry name" value="Homeodomain-like"/>
    <property type="match status" value="1"/>
</dbReference>
<evidence type="ECO:0000313" key="2">
    <source>
        <dbReference type="Proteomes" id="UP000276309"/>
    </source>
</evidence>
<dbReference type="KEGG" id="emar:D1013_08435"/>
<organism evidence="1 2">
    <name type="scientific">Euzebyella marina</name>
    <dbReference type="NCBI Taxonomy" id="1761453"/>
    <lineage>
        <taxon>Bacteria</taxon>
        <taxon>Pseudomonadati</taxon>
        <taxon>Bacteroidota</taxon>
        <taxon>Flavobacteriia</taxon>
        <taxon>Flavobacteriales</taxon>
        <taxon>Flavobacteriaceae</taxon>
        <taxon>Euzebyella</taxon>
    </lineage>
</organism>
<name>A0A3G2LBP4_9FLAO</name>
<dbReference type="InterPro" id="IPR009057">
    <property type="entry name" value="Homeodomain-like_sf"/>
</dbReference>
<dbReference type="Proteomes" id="UP000276309">
    <property type="component" value="Chromosome"/>
</dbReference>
<proteinExistence type="predicted"/>
<dbReference type="SUPFAM" id="SSF46689">
    <property type="entry name" value="Homeodomain-like"/>
    <property type="match status" value="1"/>
</dbReference>
<dbReference type="AlphaFoldDB" id="A0A3G2LBP4"/>
<sequence length="224" mass="26121">MDHLLKSLKIQINEGLYIKDPETSDLGKRIVKESILLIDEIGFEHFTFKKLGVKIASNESSIYRYFENKHKLLLYLTSWHWGWLECQLVFGTNNMPNVKEKLKKAIKIVTWPVKFDATYSHIDEVKLNNIVVNEYSKSYLTKEVDSENREGYFAIYKRLINRLSSMILEVDESYPFPKSLASNVLEGSLHQRFLKSHFPSLTNCSEKQGPNSFFDDLVFKSLNI</sequence>
<evidence type="ECO:0000313" key="1">
    <source>
        <dbReference type="EMBL" id="AYN69675.1"/>
    </source>
</evidence>
<reference evidence="1 2" key="1">
    <citation type="submission" date="2018-08" db="EMBL/GenBank/DDBJ databases">
        <title>The reduced genetic potential of extracellular carbohydrate catabolism in Euzebyella marina RN62, a Flavobacteriia bacterium isolated from the hadal water.</title>
        <authorList>
            <person name="Xue C."/>
        </authorList>
    </citation>
    <scope>NUCLEOTIDE SEQUENCE [LARGE SCALE GENOMIC DNA]</scope>
    <source>
        <strain evidence="1 2">RN62</strain>
    </source>
</reference>